<dbReference type="PANTHER" id="PTHR46494">
    <property type="entry name" value="CORA FAMILY METAL ION TRANSPORTER (EUROFUNG)"/>
    <property type="match status" value="1"/>
</dbReference>
<feature type="region of interest" description="Disordered" evidence="8">
    <location>
        <begin position="143"/>
        <end position="180"/>
    </location>
</feature>
<dbReference type="SUPFAM" id="SSF144083">
    <property type="entry name" value="Magnesium transport protein CorA, transmembrane region"/>
    <property type="match status" value="1"/>
</dbReference>
<evidence type="ECO:0000256" key="9">
    <source>
        <dbReference type="SAM" id="Phobius"/>
    </source>
</evidence>
<evidence type="ECO:0000256" key="3">
    <source>
        <dbReference type="ARBA" id="ARBA00022448"/>
    </source>
</evidence>
<evidence type="ECO:0000256" key="6">
    <source>
        <dbReference type="ARBA" id="ARBA00022989"/>
    </source>
</evidence>
<protein>
    <recommendedName>
        <fullName evidence="12">Magnesium transporter</fullName>
    </recommendedName>
</protein>
<organism evidence="10 11">
    <name type="scientific">Brevibacterium pityocampae</name>
    <dbReference type="NCBI Taxonomy" id="506594"/>
    <lineage>
        <taxon>Bacteria</taxon>
        <taxon>Bacillati</taxon>
        <taxon>Actinomycetota</taxon>
        <taxon>Actinomycetes</taxon>
        <taxon>Micrococcales</taxon>
        <taxon>Brevibacteriaceae</taxon>
        <taxon>Brevibacterium</taxon>
    </lineage>
</organism>
<keyword evidence="6 9" id="KW-1133">Transmembrane helix</keyword>
<evidence type="ECO:0008006" key="12">
    <source>
        <dbReference type="Google" id="ProtNLM"/>
    </source>
</evidence>
<feature type="region of interest" description="Disordered" evidence="8">
    <location>
        <begin position="1"/>
        <end position="41"/>
    </location>
</feature>
<dbReference type="RefSeq" id="WP_345029219.1">
    <property type="nucleotide sequence ID" value="NZ_BAABGL010000002.1"/>
</dbReference>
<feature type="transmembrane region" description="Helical" evidence="9">
    <location>
        <begin position="380"/>
        <end position="399"/>
    </location>
</feature>
<evidence type="ECO:0000313" key="10">
    <source>
        <dbReference type="EMBL" id="GAA4383209.1"/>
    </source>
</evidence>
<dbReference type="Gene3D" id="1.20.58.340">
    <property type="entry name" value="Magnesium transport protein CorA, transmembrane region"/>
    <property type="match status" value="2"/>
</dbReference>
<comment type="caution">
    <text evidence="10">The sequence shown here is derived from an EMBL/GenBank/DDBJ whole genome shotgun (WGS) entry which is preliminary data.</text>
</comment>
<keyword evidence="7 9" id="KW-0472">Membrane</keyword>
<sequence length="437" mass="48155">MSDPSDEAPPGPGGMPGGSAPGESPRRPDTASTSGTFVLYTDGEDSTHLSTITEAADALAAAPANPDAPPFLWIDMLRPTDAELAELAARFDLHPLAVEDAVEAHQRPKYERYGSTDFMVLRPAAPRPGRRPEHSLLNRFAEAPAVDSGPAEPRSSAALTTAHAAPRAPHTPEAAEADAAGLDRTAPEEAEITEVVIGELHIFLGTDFIIVVRHTPAFDIDAVRTVFEDDPRFLDHAQFSALYRIMDRVVDDYDPLLISLEDRADGLEEQLFGTGPIPSQQVYRLSRELIELERAVSPLSPLMSAVSTVLEQHTAPPDLARGLRDVADHVHSATERIERLRQLLREIFTVNSTLISERQNEDMRRMNELSITQNEHMKKISAWAGILFFPSLVAGVYGMNFQHMPELHWLMGYPFSLAIMVAGCAIFYVIFKRVDWL</sequence>
<dbReference type="SUPFAM" id="SSF143865">
    <property type="entry name" value="CorA soluble domain-like"/>
    <property type="match status" value="1"/>
</dbReference>
<dbReference type="PANTHER" id="PTHR46494:SF1">
    <property type="entry name" value="CORA FAMILY METAL ION TRANSPORTER (EUROFUNG)"/>
    <property type="match status" value="1"/>
</dbReference>
<evidence type="ECO:0000256" key="7">
    <source>
        <dbReference type="ARBA" id="ARBA00023136"/>
    </source>
</evidence>
<dbReference type="CDD" id="cd12830">
    <property type="entry name" value="MtCorA-like"/>
    <property type="match status" value="1"/>
</dbReference>
<keyword evidence="11" id="KW-1185">Reference proteome</keyword>
<proteinExistence type="inferred from homology"/>
<dbReference type="InterPro" id="IPR045863">
    <property type="entry name" value="CorA_TM1_TM2"/>
</dbReference>
<keyword evidence="3" id="KW-0813">Transport</keyword>
<accession>A0ABP8J1D3</accession>
<dbReference type="EMBL" id="BAABGL010000002">
    <property type="protein sequence ID" value="GAA4383209.1"/>
    <property type="molecule type" value="Genomic_DNA"/>
</dbReference>
<evidence type="ECO:0000256" key="1">
    <source>
        <dbReference type="ARBA" id="ARBA00004651"/>
    </source>
</evidence>
<feature type="compositionally biased region" description="Low complexity" evidence="8">
    <location>
        <begin position="154"/>
        <end position="174"/>
    </location>
</feature>
<name>A0ABP8J1D3_9MICO</name>
<comment type="similarity">
    <text evidence="2">Belongs to the CorA metal ion transporter (MIT) (TC 1.A.35) family.</text>
</comment>
<keyword evidence="4" id="KW-1003">Cell membrane</keyword>
<comment type="subcellular location">
    <subcellularLocation>
        <location evidence="1">Cell membrane</location>
        <topology evidence="1">Multi-pass membrane protein</topology>
    </subcellularLocation>
</comment>
<keyword evidence="5 9" id="KW-0812">Transmembrane</keyword>
<reference evidence="11" key="1">
    <citation type="journal article" date="2019" name="Int. J. Syst. Evol. Microbiol.">
        <title>The Global Catalogue of Microorganisms (GCM) 10K type strain sequencing project: providing services to taxonomists for standard genome sequencing and annotation.</title>
        <authorList>
            <consortium name="The Broad Institute Genomics Platform"/>
            <consortium name="The Broad Institute Genome Sequencing Center for Infectious Disease"/>
            <person name="Wu L."/>
            <person name="Ma J."/>
        </authorList>
    </citation>
    <scope>NUCLEOTIDE SEQUENCE [LARGE SCALE GENOMIC DNA]</scope>
    <source>
        <strain evidence="11">JCM 17808</strain>
    </source>
</reference>
<evidence type="ECO:0000256" key="4">
    <source>
        <dbReference type="ARBA" id="ARBA00022475"/>
    </source>
</evidence>
<dbReference type="InterPro" id="IPR002523">
    <property type="entry name" value="MgTranspt_CorA/ZnTranspt_ZntB"/>
</dbReference>
<dbReference type="InterPro" id="IPR045861">
    <property type="entry name" value="CorA_cytoplasmic_dom"/>
</dbReference>
<gene>
    <name evidence="10" type="ORF">GCM10023167_02530</name>
</gene>
<dbReference type="Proteomes" id="UP001500642">
    <property type="component" value="Unassembled WGS sequence"/>
</dbReference>
<evidence type="ECO:0000313" key="11">
    <source>
        <dbReference type="Proteomes" id="UP001500642"/>
    </source>
</evidence>
<dbReference type="Pfam" id="PF01544">
    <property type="entry name" value="CorA"/>
    <property type="match status" value="2"/>
</dbReference>
<evidence type="ECO:0000256" key="5">
    <source>
        <dbReference type="ARBA" id="ARBA00022692"/>
    </source>
</evidence>
<feature type="transmembrane region" description="Helical" evidence="9">
    <location>
        <begin position="411"/>
        <end position="431"/>
    </location>
</feature>
<evidence type="ECO:0000256" key="2">
    <source>
        <dbReference type="ARBA" id="ARBA00009765"/>
    </source>
</evidence>
<evidence type="ECO:0000256" key="8">
    <source>
        <dbReference type="SAM" id="MobiDB-lite"/>
    </source>
</evidence>
<dbReference type="Gene3D" id="3.30.460.20">
    <property type="entry name" value="CorA soluble domain-like"/>
    <property type="match status" value="1"/>
</dbReference>